<dbReference type="PANTHER" id="PTHR43172">
    <property type="entry name" value="ADENYLOSUCCINATE LYASE"/>
    <property type="match status" value="1"/>
</dbReference>
<name>X0RW24_9ZZZZ</name>
<dbReference type="Gene3D" id="1.20.200.10">
    <property type="entry name" value="Fumarase/aspartase (Central domain)"/>
    <property type="match status" value="1"/>
</dbReference>
<evidence type="ECO:0000259" key="2">
    <source>
        <dbReference type="Pfam" id="PF00206"/>
    </source>
</evidence>
<evidence type="ECO:0000256" key="1">
    <source>
        <dbReference type="ARBA" id="ARBA00023239"/>
    </source>
</evidence>
<reference evidence="3" key="1">
    <citation type="journal article" date="2014" name="Front. Microbiol.">
        <title>High frequency of phylogenetically diverse reductive dehalogenase-homologous genes in deep subseafloor sedimentary metagenomes.</title>
        <authorList>
            <person name="Kawai M."/>
            <person name="Futagami T."/>
            <person name="Toyoda A."/>
            <person name="Takaki Y."/>
            <person name="Nishi S."/>
            <person name="Hori S."/>
            <person name="Arai W."/>
            <person name="Tsubouchi T."/>
            <person name="Morono Y."/>
            <person name="Uchiyama I."/>
            <person name="Ito T."/>
            <person name="Fujiyama A."/>
            <person name="Inagaki F."/>
            <person name="Takami H."/>
        </authorList>
    </citation>
    <scope>NUCLEOTIDE SEQUENCE</scope>
    <source>
        <strain evidence="3">Expedition CK06-06</strain>
    </source>
</reference>
<dbReference type="GO" id="GO:0004018">
    <property type="term" value="F:N6-(1,2-dicarboxyethyl)AMP AMP-lyase (fumarate-forming) activity"/>
    <property type="evidence" value="ECO:0007669"/>
    <property type="project" value="TreeGrafter"/>
</dbReference>
<dbReference type="SUPFAM" id="SSF48557">
    <property type="entry name" value="L-aspartase-like"/>
    <property type="match status" value="1"/>
</dbReference>
<dbReference type="AlphaFoldDB" id="X0RW24"/>
<dbReference type="Gene3D" id="1.10.275.10">
    <property type="entry name" value="Fumarase/aspartase (N-terminal domain)"/>
    <property type="match status" value="1"/>
</dbReference>
<comment type="caution">
    <text evidence="3">The sequence shown here is derived from an EMBL/GenBank/DDBJ whole genome shotgun (WGS) entry which is preliminary data.</text>
</comment>
<dbReference type="Pfam" id="PF00206">
    <property type="entry name" value="Lyase_1"/>
    <property type="match status" value="1"/>
</dbReference>
<feature type="non-terminal residue" evidence="3">
    <location>
        <position position="148"/>
    </location>
</feature>
<dbReference type="PANTHER" id="PTHR43172:SF1">
    <property type="entry name" value="ADENYLOSUCCINATE LYASE"/>
    <property type="match status" value="1"/>
</dbReference>
<proteinExistence type="predicted"/>
<dbReference type="InterPro" id="IPR008948">
    <property type="entry name" value="L-Aspartase-like"/>
</dbReference>
<dbReference type="EMBL" id="BARS01002799">
    <property type="protein sequence ID" value="GAF72983.1"/>
    <property type="molecule type" value="Genomic_DNA"/>
</dbReference>
<dbReference type="InterPro" id="IPR022761">
    <property type="entry name" value="Fumarate_lyase_N"/>
</dbReference>
<dbReference type="GO" id="GO:0044208">
    <property type="term" value="P:'de novo' AMP biosynthetic process"/>
    <property type="evidence" value="ECO:0007669"/>
    <property type="project" value="TreeGrafter"/>
</dbReference>
<keyword evidence="1" id="KW-0456">Lyase</keyword>
<dbReference type="GO" id="GO:0005829">
    <property type="term" value="C:cytosol"/>
    <property type="evidence" value="ECO:0007669"/>
    <property type="project" value="TreeGrafter"/>
</dbReference>
<dbReference type="GO" id="GO:0070626">
    <property type="term" value="F:(S)-2-(5-amino-1-(5-phospho-D-ribosyl)imidazole-4-carboxamido) succinate lyase (fumarate-forming) activity"/>
    <property type="evidence" value="ECO:0007669"/>
    <property type="project" value="TreeGrafter"/>
</dbReference>
<feature type="domain" description="Fumarate lyase N-terminal" evidence="2">
    <location>
        <begin position="9"/>
        <end position="148"/>
    </location>
</feature>
<sequence>MIDRYVPKKMVKIWDLQRKYQGWLEVELAFLWAKEKLGMIEEKILKDIVARASFTVERIEEIDKEIEHDMNAFIANVRESSGPYAGEFHKGITSYDIEDPALCLQLREAIEIIIPDLEALMIAILERAKEHKWTFMMGRTHGIQGEPI</sequence>
<accession>X0RW24</accession>
<organism evidence="3">
    <name type="scientific">marine sediment metagenome</name>
    <dbReference type="NCBI Taxonomy" id="412755"/>
    <lineage>
        <taxon>unclassified sequences</taxon>
        <taxon>metagenomes</taxon>
        <taxon>ecological metagenomes</taxon>
    </lineage>
</organism>
<protein>
    <recommendedName>
        <fullName evidence="2">Fumarate lyase N-terminal domain-containing protein</fullName>
    </recommendedName>
</protein>
<evidence type="ECO:0000313" key="3">
    <source>
        <dbReference type="EMBL" id="GAF72983.1"/>
    </source>
</evidence>
<gene>
    <name evidence="3" type="ORF">S01H1_05369</name>
</gene>
<dbReference type="InterPro" id="IPR024083">
    <property type="entry name" value="Fumarase/histidase_N"/>
</dbReference>